<keyword evidence="3" id="KW-1185">Reference proteome</keyword>
<protein>
    <submittedName>
        <fullName evidence="2">Adhesion G protein-coupled receptor L2</fullName>
    </submittedName>
</protein>
<feature type="compositionally biased region" description="Low complexity" evidence="1">
    <location>
        <begin position="44"/>
        <end position="57"/>
    </location>
</feature>
<dbReference type="AlphaFoldDB" id="A0A4Z2DZT6"/>
<evidence type="ECO:0000313" key="3">
    <source>
        <dbReference type="Proteomes" id="UP000314294"/>
    </source>
</evidence>
<reference evidence="2 3" key="1">
    <citation type="submission" date="2019-03" db="EMBL/GenBank/DDBJ databases">
        <title>First draft genome of Liparis tanakae, snailfish: a comprehensive survey of snailfish specific genes.</title>
        <authorList>
            <person name="Kim W."/>
            <person name="Song I."/>
            <person name="Jeong J.-H."/>
            <person name="Kim D."/>
            <person name="Kim S."/>
            <person name="Ryu S."/>
            <person name="Song J.Y."/>
            <person name="Lee S.K."/>
        </authorList>
    </citation>
    <scope>NUCLEOTIDE SEQUENCE [LARGE SCALE GENOMIC DNA]</scope>
    <source>
        <tissue evidence="2">Muscle</tissue>
    </source>
</reference>
<feature type="compositionally biased region" description="Basic and acidic residues" evidence="1">
    <location>
        <begin position="13"/>
        <end position="23"/>
    </location>
</feature>
<accession>A0A4Z2DZT6</accession>
<dbReference type="Gene3D" id="4.10.1240.10">
    <property type="entry name" value="GPCR, family 2, extracellular hormone receptor domain"/>
    <property type="match status" value="1"/>
</dbReference>
<dbReference type="OrthoDB" id="1100386at2759"/>
<feature type="region of interest" description="Disordered" evidence="1">
    <location>
        <begin position="1"/>
        <end position="143"/>
    </location>
</feature>
<feature type="compositionally biased region" description="Basic and acidic residues" evidence="1">
    <location>
        <begin position="100"/>
        <end position="110"/>
    </location>
</feature>
<evidence type="ECO:0000313" key="2">
    <source>
        <dbReference type="EMBL" id="TNN22061.1"/>
    </source>
</evidence>
<proteinExistence type="predicted"/>
<name>A0A4Z2DZT6_9TELE</name>
<dbReference type="Proteomes" id="UP000314294">
    <property type="component" value="Unassembled WGS sequence"/>
</dbReference>
<keyword evidence="2" id="KW-0675">Receptor</keyword>
<evidence type="ECO:0000256" key="1">
    <source>
        <dbReference type="SAM" id="MobiDB-lite"/>
    </source>
</evidence>
<dbReference type="GO" id="GO:0016020">
    <property type="term" value="C:membrane"/>
    <property type="evidence" value="ECO:0007669"/>
    <property type="project" value="InterPro"/>
</dbReference>
<dbReference type="EMBL" id="SRLO01024421">
    <property type="protein sequence ID" value="TNN22061.1"/>
    <property type="molecule type" value="Genomic_DNA"/>
</dbReference>
<dbReference type="InterPro" id="IPR036445">
    <property type="entry name" value="GPCR_2_extracell_dom_sf"/>
</dbReference>
<sequence>MDAAAAAVTVYGPERHEEAELRLPRITGGTPTGEGFSASPPAPRTTASAATTAASTAKGQGDSTAAGADPRDGRDPFEESGGPGTAEPTAAELPPPTPRRFCEETRRRAIDWPQTHTGSSVERPCPKGTRGRPAGCLTRTDAV</sequence>
<gene>
    <name evidence="2" type="primary">ADGRL2_3</name>
    <name evidence="2" type="ORF">EYF80_067826</name>
</gene>
<organism evidence="2 3">
    <name type="scientific">Liparis tanakae</name>
    <name type="common">Tanaka's snailfish</name>
    <dbReference type="NCBI Taxonomy" id="230148"/>
    <lineage>
        <taxon>Eukaryota</taxon>
        <taxon>Metazoa</taxon>
        <taxon>Chordata</taxon>
        <taxon>Craniata</taxon>
        <taxon>Vertebrata</taxon>
        <taxon>Euteleostomi</taxon>
        <taxon>Actinopterygii</taxon>
        <taxon>Neopterygii</taxon>
        <taxon>Teleostei</taxon>
        <taxon>Neoteleostei</taxon>
        <taxon>Acanthomorphata</taxon>
        <taxon>Eupercaria</taxon>
        <taxon>Perciformes</taxon>
        <taxon>Cottioidei</taxon>
        <taxon>Cottales</taxon>
        <taxon>Liparidae</taxon>
        <taxon>Liparis</taxon>
    </lineage>
</organism>
<dbReference type="GO" id="GO:0004930">
    <property type="term" value="F:G protein-coupled receptor activity"/>
    <property type="evidence" value="ECO:0007669"/>
    <property type="project" value="InterPro"/>
</dbReference>
<comment type="caution">
    <text evidence="2">The sequence shown here is derived from an EMBL/GenBank/DDBJ whole genome shotgun (WGS) entry which is preliminary data.</text>
</comment>